<accession>A0A1I7X6M5</accession>
<dbReference type="Proteomes" id="UP000095283">
    <property type="component" value="Unplaced"/>
</dbReference>
<name>A0A1I7X6M5_HETBA</name>
<sequence length="50" mass="5807">MREYCGLKTSKSLMSDTNRTYLATLSAKMIYSEYDDKSEGQIHLKRQASR</sequence>
<reference evidence="2" key="1">
    <citation type="submission" date="2016-11" db="UniProtKB">
        <authorList>
            <consortium name="WormBaseParasite"/>
        </authorList>
    </citation>
    <scope>IDENTIFICATION</scope>
</reference>
<protein>
    <submittedName>
        <fullName evidence="2">Transposase</fullName>
    </submittedName>
</protein>
<dbReference type="WBParaSite" id="Hba_13078">
    <property type="protein sequence ID" value="Hba_13078"/>
    <property type="gene ID" value="Hba_13078"/>
</dbReference>
<evidence type="ECO:0000313" key="1">
    <source>
        <dbReference type="Proteomes" id="UP000095283"/>
    </source>
</evidence>
<evidence type="ECO:0000313" key="2">
    <source>
        <dbReference type="WBParaSite" id="Hba_13078"/>
    </source>
</evidence>
<keyword evidence="1" id="KW-1185">Reference proteome</keyword>
<dbReference type="AlphaFoldDB" id="A0A1I7X6M5"/>
<organism evidence="1 2">
    <name type="scientific">Heterorhabditis bacteriophora</name>
    <name type="common">Entomopathogenic nematode worm</name>
    <dbReference type="NCBI Taxonomy" id="37862"/>
    <lineage>
        <taxon>Eukaryota</taxon>
        <taxon>Metazoa</taxon>
        <taxon>Ecdysozoa</taxon>
        <taxon>Nematoda</taxon>
        <taxon>Chromadorea</taxon>
        <taxon>Rhabditida</taxon>
        <taxon>Rhabditina</taxon>
        <taxon>Rhabditomorpha</taxon>
        <taxon>Strongyloidea</taxon>
        <taxon>Heterorhabditidae</taxon>
        <taxon>Heterorhabditis</taxon>
    </lineage>
</organism>
<proteinExistence type="predicted"/>